<protein>
    <submittedName>
        <fullName evidence="1">Uncharacterized protein</fullName>
    </submittedName>
</protein>
<evidence type="ECO:0000313" key="1">
    <source>
        <dbReference type="EMBL" id="CAD8196072.1"/>
    </source>
</evidence>
<name>A0A8S1X5J9_9CILI</name>
<dbReference type="AlphaFoldDB" id="A0A8S1X5J9"/>
<dbReference type="OrthoDB" id="10467248at2759"/>
<organism evidence="1 2">
    <name type="scientific">Paramecium pentaurelia</name>
    <dbReference type="NCBI Taxonomy" id="43138"/>
    <lineage>
        <taxon>Eukaryota</taxon>
        <taxon>Sar</taxon>
        <taxon>Alveolata</taxon>
        <taxon>Ciliophora</taxon>
        <taxon>Intramacronucleata</taxon>
        <taxon>Oligohymenophorea</taxon>
        <taxon>Peniculida</taxon>
        <taxon>Parameciidae</taxon>
        <taxon>Paramecium</taxon>
    </lineage>
</organism>
<gene>
    <name evidence="1" type="ORF">PPENT_87.1.T1110106</name>
</gene>
<dbReference type="EMBL" id="CAJJDO010000111">
    <property type="protein sequence ID" value="CAD8196072.1"/>
    <property type="molecule type" value="Genomic_DNA"/>
</dbReference>
<proteinExistence type="predicted"/>
<reference evidence="1" key="1">
    <citation type="submission" date="2021-01" db="EMBL/GenBank/DDBJ databases">
        <authorList>
            <consortium name="Genoscope - CEA"/>
            <person name="William W."/>
        </authorList>
    </citation>
    <scope>NUCLEOTIDE SEQUENCE</scope>
</reference>
<evidence type="ECO:0000313" key="2">
    <source>
        <dbReference type="Proteomes" id="UP000689195"/>
    </source>
</evidence>
<accession>A0A8S1X5J9</accession>
<dbReference type="Proteomes" id="UP000689195">
    <property type="component" value="Unassembled WGS sequence"/>
</dbReference>
<comment type="caution">
    <text evidence="1">The sequence shown here is derived from an EMBL/GenBank/DDBJ whole genome shotgun (WGS) entry which is preliminary data.</text>
</comment>
<sequence>MSNVNKTTSYQRKSQKKFLMEESYKIITEQTSVNMSSVMTKNGIC</sequence>
<keyword evidence="2" id="KW-1185">Reference proteome</keyword>